<sequence>MRQRRQWLQLHFRVRQQQGGHTSASAAQNTFFKLKETMKRMGEWGLHLVAHLHLTSASAVSV</sequence>
<gene>
    <name evidence="1" type="ORF">CCAP1982_LOCUS8818</name>
</gene>
<comment type="caution">
    <text evidence="1">The sequence shown here is derived from an EMBL/GenBank/DDBJ whole genome shotgun (WGS) entry which is preliminary data.</text>
</comment>
<proteinExistence type="predicted"/>
<dbReference type="Proteomes" id="UP000606786">
    <property type="component" value="Unassembled WGS sequence"/>
</dbReference>
<name>A0A811UR04_CERCA</name>
<dbReference type="EMBL" id="CAJHJT010000012">
    <property type="protein sequence ID" value="CAD7000335.1"/>
    <property type="molecule type" value="Genomic_DNA"/>
</dbReference>
<organism evidence="1 2">
    <name type="scientific">Ceratitis capitata</name>
    <name type="common">Mediterranean fruit fly</name>
    <name type="synonym">Tephritis capitata</name>
    <dbReference type="NCBI Taxonomy" id="7213"/>
    <lineage>
        <taxon>Eukaryota</taxon>
        <taxon>Metazoa</taxon>
        <taxon>Ecdysozoa</taxon>
        <taxon>Arthropoda</taxon>
        <taxon>Hexapoda</taxon>
        <taxon>Insecta</taxon>
        <taxon>Pterygota</taxon>
        <taxon>Neoptera</taxon>
        <taxon>Endopterygota</taxon>
        <taxon>Diptera</taxon>
        <taxon>Brachycera</taxon>
        <taxon>Muscomorpha</taxon>
        <taxon>Tephritoidea</taxon>
        <taxon>Tephritidae</taxon>
        <taxon>Ceratitis</taxon>
        <taxon>Ceratitis</taxon>
    </lineage>
</organism>
<keyword evidence="2" id="KW-1185">Reference proteome</keyword>
<evidence type="ECO:0000313" key="2">
    <source>
        <dbReference type="Proteomes" id="UP000606786"/>
    </source>
</evidence>
<reference evidence="1" key="1">
    <citation type="submission" date="2020-11" db="EMBL/GenBank/DDBJ databases">
        <authorList>
            <person name="Whitehead M."/>
        </authorList>
    </citation>
    <scope>NUCLEOTIDE SEQUENCE</scope>
    <source>
        <strain evidence="1">EGII</strain>
    </source>
</reference>
<accession>A0A811UR04</accession>
<dbReference type="AlphaFoldDB" id="A0A811UR04"/>
<protein>
    <submittedName>
        <fullName evidence="1">(Mediterranean fruit fly) hypothetical protein</fullName>
    </submittedName>
</protein>
<evidence type="ECO:0000313" key="1">
    <source>
        <dbReference type="EMBL" id="CAD7000335.1"/>
    </source>
</evidence>